<dbReference type="EMBL" id="QQZK01000082">
    <property type="protein sequence ID" value="KAF5097942.1"/>
    <property type="molecule type" value="Genomic_DNA"/>
</dbReference>
<evidence type="ECO:0000313" key="4">
    <source>
        <dbReference type="Proteomes" id="UP000242525"/>
    </source>
</evidence>
<dbReference type="SUPFAM" id="SSF103107">
    <property type="entry name" value="Hypothetical protein c14orf129, hspc210"/>
    <property type="match status" value="1"/>
</dbReference>
<gene>
    <name evidence="2" type="ORF">BN980_GECA07s00890g</name>
    <name evidence="3" type="ORF">DV451_003597</name>
</gene>
<evidence type="ECO:0000259" key="1">
    <source>
        <dbReference type="Pfam" id="PF05303"/>
    </source>
</evidence>
<dbReference type="OrthoDB" id="5804279at2759"/>
<organism evidence="2 4">
    <name type="scientific">Geotrichum candidum</name>
    <name type="common">Oospora lactis</name>
    <name type="synonym">Dipodascus geotrichum</name>
    <dbReference type="NCBI Taxonomy" id="1173061"/>
    <lineage>
        <taxon>Eukaryota</taxon>
        <taxon>Fungi</taxon>
        <taxon>Dikarya</taxon>
        <taxon>Ascomycota</taxon>
        <taxon>Saccharomycotina</taxon>
        <taxon>Dipodascomycetes</taxon>
        <taxon>Dipodascales</taxon>
        <taxon>Dipodascaceae</taxon>
        <taxon>Geotrichum</taxon>
    </lineage>
</organism>
<dbReference type="InterPro" id="IPR023231">
    <property type="entry name" value="GSKIP_dom_sf"/>
</dbReference>
<protein>
    <recommendedName>
        <fullName evidence="1">GSKIP domain-containing protein</fullName>
    </recommendedName>
</protein>
<proteinExistence type="predicted"/>
<comment type="caution">
    <text evidence="2">The sequence shown here is derived from an EMBL/GenBank/DDBJ whole genome shotgun (WGS) entry which is preliminary data.</text>
</comment>
<reference evidence="2 4" key="1">
    <citation type="submission" date="2014-03" db="EMBL/GenBank/DDBJ databases">
        <authorList>
            <person name="Casaregola S."/>
        </authorList>
    </citation>
    <scope>NUCLEOTIDE SEQUENCE [LARGE SCALE GENOMIC DNA]</scope>
    <source>
        <strain evidence="2 4">CLIB 918</strain>
    </source>
</reference>
<feature type="domain" description="GSKIP" evidence="1">
    <location>
        <begin position="33"/>
        <end position="107"/>
    </location>
</feature>
<reference evidence="3" key="3">
    <citation type="submission" date="2020-01" db="EMBL/GenBank/DDBJ databases">
        <authorList>
            <person name="Perkins V."/>
            <person name="Lessard M.-H."/>
            <person name="Dugat-Bony E."/>
            <person name="Frenette M."/>
            <person name="Labrie S."/>
        </authorList>
    </citation>
    <scope>NUCLEOTIDE SEQUENCE</scope>
    <source>
        <strain evidence="3">LMA-70</strain>
    </source>
</reference>
<accession>A0A0J9XBL6</accession>
<sequence>MENLTPTQNIEYSTLQREYAAFARSIDVVADRVRIVTFEDVEVEAQFSAAGWMVMALSSSTGRNAEQDNGAVQVDDVFETSEALLMRLSPRFTQLWNEKLFEKLSALQ</sequence>
<keyword evidence="4" id="KW-1185">Reference proteome</keyword>
<evidence type="ECO:0000313" key="3">
    <source>
        <dbReference type="EMBL" id="KAF5097942.1"/>
    </source>
</evidence>
<dbReference type="Proteomes" id="UP000242525">
    <property type="component" value="Unassembled WGS sequence"/>
</dbReference>
<dbReference type="AlphaFoldDB" id="A0A0J9XBL6"/>
<dbReference type="EMBL" id="CCBN010000007">
    <property type="protein sequence ID" value="CDO54211.1"/>
    <property type="molecule type" value="Genomic_DNA"/>
</dbReference>
<reference evidence="3" key="2">
    <citation type="journal article" date="2020" name="Front. Microbiol.">
        <title>Phenotypic and Genetic Characterization of the Cheese Ripening Yeast Geotrichum candidum.</title>
        <authorList>
            <person name="Perkins V."/>
            <person name="Vignola S."/>
            <person name="Lessard M.H."/>
            <person name="Plante P.L."/>
            <person name="Corbeil J."/>
            <person name="Dugat-Bony E."/>
            <person name="Frenette M."/>
            <person name="Labrie S."/>
        </authorList>
    </citation>
    <scope>NUCLEOTIDE SEQUENCE</scope>
    <source>
        <strain evidence="3">LMA-70</strain>
    </source>
</reference>
<dbReference type="Proteomes" id="UP000750522">
    <property type="component" value="Unassembled WGS sequence"/>
</dbReference>
<evidence type="ECO:0000313" key="2">
    <source>
        <dbReference type="EMBL" id="CDO54211.1"/>
    </source>
</evidence>
<dbReference type="Gene3D" id="3.30.2280.10">
    <property type="entry name" value="Hypothetical protein (hspc210)"/>
    <property type="match status" value="1"/>
</dbReference>
<dbReference type="InterPro" id="IPR007967">
    <property type="entry name" value="GSKIP_dom"/>
</dbReference>
<dbReference type="Pfam" id="PF05303">
    <property type="entry name" value="GSKIP_dom"/>
    <property type="match status" value="1"/>
</dbReference>
<name>A0A0J9XBL6_GEOCN</name>